<protein>
    <submittedName>
        <fullName evidence="1">Uncharacterized protein</fullName>
    </submittedName>
</protein>
<gene>
    <name evidence="1" type="ORF">BpHYR1_039559</name>
</gene>
<dbReference type="Proteomes" id="UP000276133">
    <property type="component" value="Unassembled WGS sequence"/>
</dbReference>
<name>A0A3M7QFS4_BRAPC</name>
<evidence type="ECO:0000313" key="2">
    <source>
        <dbReference type="Proteomes" id="UP000276133"/>
    </source>
</evidence>
<accession>A0A3M7QFS4</accession>
<comment type="caution">
    <text evidence="1">The sequence shown here is derived from an EMBL/GenBank/DDBJ whole genome shotgun (WGS) entry which is preliminary data.</text>
</comment>
<dbReference type="AlphaFoldDB" id="A0A3M7QFS4"/>
<organism evidence="1 2">
    <name type="scientific">Brachionus plicatilis</name>
    <name type="common">Marine rotifer</name>
    <name type="synonym">Brachionus muelleri</name>
    <dbReference type="NCBI Taxonomy" id="10195"/>
    <lineage>
        <taxon>Eukaryota</taxon>
        <taxon>Metazoa</taxon>
        <taxon>Spiralia</taxon>
        <taxon>Gnathifera</taxon>
        <taxon>Rotifera</taxon>
        <taxon>Eurotatoria</taxon>
        <taxon>Monogononta</taxon>
        <taxon>Pseudotrocha</taxon>
        <taxon>Ploima</taxon>
        <taxon>Brachionidae</taxon>
        <taxon>Brachionus</taxon>
    </lineage>
</organism>
<keyword evidence="2" id="KW-1185">Reference proteome</keyword>
<evidence type="ECO:0000313" key="1">
    <source>
        <dbReference type="EMBL" id="RNA10210.1"/>
    </source>
</evidence>
<dbReference type="EMBL" id="REGN01006264">
    <property type="protein sequence ID" value="RNA10210.1"/>
    <property type="molecule type" value="Genomic_DNA"/>
</dbReference>
<sequence length="150" mass="17419">MPPGYTPSIRIRLTQPLTLLKSKQYADYFKLKFKLQTAIFQIFFSIFGRLNKMKMSKNFTLPVSLLISKFFFKCWNNLFFNEHFEHHIIMEYSGFSYLIPSLSTRSFDITDVVDPVSRIPVTLLLSTLAGTSNSFTCFAPKELLCSYLNI</sequence>
<reference evidence="1 2" key="1">
    <citation type="journal article" date="2018" name="Sci. Rep.">
        <title>Genomic signatures of local adaptation to the degree of environmental predictability in rotifers.</title>
        <authorList>
            <person name="Franch-Gras L."/>
            <person name="Hahn C."/>
            <person name="Garcia-Roger E.M."/>
            <person name="Carmona M.J."/>
            <person name="Serra M."/>
            <person name="Gomez A."/>
        </authorList>
    </citation>
    <scope>NUCLEOTIDE SEQUENCE [LARGE SCALE GENOMIC DNA]</scope>
    <source>
        <strain evidence="1">HYR1</strain>
    </source>
</reference>
<proteinExistence type="predicted"/>